<feature type="region of interest" description="Disordered" evidence="1">
    <location>
        <begin position="128"/>
        <end position="149"/>
    </location>
</feature>
<evidence type="ECO:0000313" key="3">
    <source>
        <dbReference type="Proteomes" id="UP000623608"/>
    </source>
</evidence>
<dbReference type="RefSeq" id="WP_239148238.1">
    <property type="nucleotide sequence ID" value="NZ_BOMY01000064.1"/>
</dbReference>
<evidence type="ECO:0008006" key="4">
    <source>
        <dbReference type="Google" id="ProtNLM"/>
    </source>
</evidence>
<dbReference type="Proteomes" id="UP000623608">
    <property type="component" value="Unassembled WGS sequence"/>
</dbReference>
<gene>
    <name evidence="2" type="ORF">Ate02nite_96070</name>
</gene>
<evidence type="ECO:0000256" key="1">
    <source>
        <dbReference type="SAM" id="MobiDB-lite"/>
    </source>
</evidence>
<protein>
    <recommendedName>
        <fullName evidence="4">Polyhydroxyalkanoate synthesis regulator phasin</fullName>
    </recommendedName>
</protein>
<comment type="caution">
    <text evidence="2">The sequence shown here is derived from an EMBL/GenBank/DDBJ whole genome shotgun (WGS) entry which is preliminary data.</text>
</comment>
<accession>A0A919P0Y1</accession>
<sequence>MPDAWRAYLEMALGLTEAPRKRAQKAVGDLVNRGGATATQLQGLVEDLMSTGMANREALTNIVRYEVDKALGVVGLATAEEVTELTTRVRDLEKELRAAQAKANGAAEPEGTRLDRPAPLPRKVAKKTVAKKAVKATPNAMPSAGTKPATPAVNVAAVKPEAVPTTPASIPVKKVAKKAVAKKAVKKAPGLAESPVAEVKAAAEAVELPTPAADAVAAFGLAPADAAAVPAKKTVAAKKAPAKSAPAKKTAAASNAPAKRAPAKKAADKAAPTNPEA</sequence>
<feature type="region of interest" description="Disordered" evidence="1">
    <location>
        <begin position="230"/>
        <end position="277"/>
    </location>
</feature>
<dbReference type="EMBL" id="BOMY01000064">
    <property type="protein sequence ID" value="GIF26877.1"/>
    <property type="molecule type" value="Genomic_DNA"/>
</dbReference>
<name>A0A919P0Y1_9ACTN</name>
<dbReference type="AlphaFoldDB" id="A0A919P0Y1"/>
<reference evidence="2" key="1">
    <citation type="submission" date="2021-01" db="EMBL/GenBank/DDBJ databases">
        <title>Whole genome shotgun sequence of Actinoplanes tereljensis NBRC 105297.</title>
        <authorList>
            <person name="Komaki H."/>
            <person name="Tamura T."/>
        </authorList>
    </citation>
    <scope>NUCLEOTIDE SEQUENCE</scope>
    <source>
        <strain evidence="2">NBRC 105297</strain>
    </source>
</reference>
<proteinExistence type="predicted"/>
<evidence type="ECO:0000313" key="2">
    <source>
        <dbReference type="EMBL" id="GIF26877.1"/>
    </source>
</evidence>
<feature type="compositionally biased region" description="Low complexity" evidence="1">
    <location>
        <begin position="230"/>
        <end position="260"/>
    </location>
</feature>
<organism evidence="2 3">
    <name type="scientific">Paractinoplanes tereljensis</name>
    <dbReference type="NCBI Taxonomy" id="571912"/>
    <lineage>
        <taxon>Bacteria</taxon>
        <taxon>Bacillati</taxon>
        <taxon>Actinomycetota</taxon>
        <taxon>Actinomycetes</taxon>
        <taxon>Micromonosporales</taxon>
        <taxon>Micromonosporaceae</taxon>
        <taxon>Paractinoplanes</taxon>
    </lineage>
</organism>
<keyword evidence="3" id="KW-1185">Reference proteome</keyword>